<dbReference type="Pfam" id="PF02958">
    <property type="entry name" value="EcKL"/>
    <property type="match status" value="1"/>
</dbReference>
<dbReference type="InterPro" id="IPR011009">
    <property type="entry name" value="Kinase-like_dom_sf"/>
</dbReference>
<dbReference type="PANTHER" id="PTHR11012">
    <property type="entry name" value="PROTEIN KINASE-LIKE DOMAIN-CONTAINING"/>
    <property type="match status" value="1"/>
</dbReference>
<dbReference type="PANTHER" id="PTHR11012:SF48">
    <property type="entry name" value="CHK KINASE-LIKE DOMAIN-CONTAINING PROTEIN-RELATED"/>
    <property type="match status" value="1"/>
</dbReference>
<accession>A0A8S4R670</accession>
<dbReference type="OrthoDB" id="7634340at2759"/>
<evidence type="ECO:0000313" key="2">
    <source>
        <dbReference type="EMBL" id="CAH2232249.1"/>
    </source>
</evidence>
<dbReference type="SUPFAM" id="SSF56112">
    <property type="entry name" value="Protein kinase-like (PK-like)"/>
    <property type="match status" value="1"/>
</dbReference>
<dbReference type="Gene3D" id="3.90.1200.10">
    <property type="match status" value="1"/>
</dbReference>
<evidence type="ECO:0000259" key="1">
    <source>
        <dbReference type="SMART" id="SM00587"/>
    </source>
</evidence>
<dbReference type="Proteomes" id="UP000838756">
    <property type="component" value="Unassembled WGS sequence"/>
</dbReference>
<dbReference type="InterPro" id="IPR015897">
    <property type="entry name" value="CHK_kinase-like"/>
</dbReference>
<gene>
    <name evidence="2" type="primary">jg23338</name>
    <name evidence="2" type="ORF">PAEG_LOCUS10543</name>
</gene>
<protein>
    <submittedName>
        <fullName evidence="2">Jg23338 protein</fullName>
    </submittedName>
</protein>
<name>A0A8S4R670_9NEOP</name>
<dbReference type="InterPro" id="IPR004119">
    <property type="entry name" value="EcKL"/>
</dbReference>
<organism evidence="2 3">
    <name type="scientific">Pararge aegeria aegeria</name>
    <dbReference type="NCBI Taxonomy" id="348720"/>
    <lineage>
        <taxon>Eukaryota</taxon>
        <taxon>Metazoa</taxon>
        <taxon>Ecdysozoa</taxon>
        <taxon>Arthropoda</taxon>
        <taxon>Hexapoda</taxon>
        <taxon>Insecta</taxon>
        <taxon>Pterygota</taxon>
        <taxon>Neoptera</taxon>
        <taxon>Endopterygota</taxon>
        <taxon>Lepidoptera</taxon>
        <taxon>Glossata</taxon>
        <taxon>Ditrysia</taxon>
        <taxon>Papilionoidea</taxon>
        <taxon>Nymphalidae</taxon>
        <taxon>Satyrinae</taxon>
        <taxon>Satyrini</taxon>
        <taxon>Parargina</taxon>
        <taxon>Pararge</taxon>
    </lineage>
</organism>
<keyword evidence="3" id="KW-1185">Reference proteome</keyword>
<comment type="caution">
    <text evidence="2">The sequence shown here is derived from an EMBL/GenBank/DDBJ whole genome shotgun (WGS) entry which is preliminary data.</text>
</comment>
<dbReference type="SMART" id="SM00587">
    <property type="entry name" value="CHK"/>
    <property type="match status" value="1"/>
</dbReference>
<proteinExistence type="predicted"/>
<evidence type="ECO:0000313" key="3">
    <source>
        <dbReference type="Proteomes" id="UP000838756"/>
    </source>
</evidence>
<reference evidence="2" key="1">
    <citation type="submission" date="2022-03" db="EMBL/GenBank/DDBJ databases">
        <authorList>
            <person name="Lindestad O."/>
        </authorList>
    </citation>
    <scope>NUCLEOTIDE SEQUENCE</scope>
</reference>
<dbReference type="EMBL" id="CAKXAJ010024880">
    <property type="protein sequence ID" value="CAH2232249.1"/>
    <property type="molecule type" value="Genomic_DNA"/>
</dbReference>
<feature type="domain" description="CHK kinase-like" evidence="1">
    <location>
        <begin position="144"/>
        <end position="331"/>
    </location>
</feature>
<dbReference type="AlphaFoldDB" id="A0A8S4R670"/>
<sequence>MSLASTVKENIGGKPACLRVLHNVFKVMNSIATALKLKEWTFIQQNFDKIAQNYFGVLIPINLSGKCDKKQDNENVNISLVLKLAPTDERYRVSGAVTMFFEKEIFVYTKVLRRYQEIQRTFPLPQYVMPECYYVRNDYCYELLAIQNMCAENYKPFISSMFLDIDHITVALISLARFHALSYIFEKTDKNLFEEAKNVCVPITEKNNKRYLDILLDRLKKALSKFENTNYAPLFEALKHGYINIIESATNSVKSLCLCHGDIWKENILFKYEKNLPTSACIIDYQTTRISSPAYDVLYLIMSSTCSSLRKKHFKHLLDVYYETFEQALNQANLNSKEIYSRAVLEDDLVIVGPTCLIMANTAIWLASGLQEEGHVKSKIVLSTDAEKSKAVAQYKNIISGIIDDLLDNNYLSTVIF</sequence>